<dbReference type="SUPFAM" id="SSF53850">
    <property type="entry name" value="Periplasmic binding protein-like II"/>
    <property type="match status" value="1"/>
</dbReference>
<comment type="caution">
    <text evidence="3">The sequence shown here is derived from an EMBL/GenBank/DDBJ whole genome shotgun (WGS) entry which is preliminary data.</text>
</comment>
<evidence type="ECO:0000256" key="1">
    <source>
        <dbReference type="SAM" id="SignalP"/>
    </source>
</evidence>
<feature type="domain" description="Solute-binding protein family 5" evidence="2">
    <location>
        <begin position="85"/>
        <end position="492"/>
    </location>
</feature>
<reference evidence="4" key="1">
    <citation type="journal article" date="2019" name="Int. J. Syst. Evol. Microbiol.">
        <title>The Global Catalogue of Microorganisms (GCM) 10K type strain sequencing project: providing services to taxonomists for standard genome sequencing and annotation.</title>
        <authorList>
            <consortium name="The Broad Institute Genomics Platform"/>
            <consortium name="The Broad Institute Genome Sequencing Center for Infectious Disease"/>
            <person name="Wu L."/>
            <person name="Ma J."/>
        </authorList>
    </citation>
    <scope>NUCLEOTIDE SEQUENCE [LARGE SCALE GENOMIC DNA]</scope>
    <source>
        <strain evidence="4">JCM 10083</strain>
    </source>
</reference>
<dbReference type="Proteomes" id="UP001596514">
    <property type="component" value="Unassembled WGS sequence"/>
</dbReference>
<feature type="chain" id="PRO_5046872464" evidence="1">
    <location>
        <begin position="19"/>
        <end position="605"/>
    </location>
</feature>
<evidence type="ECO:0000313" key="3">
    <source>
        <dbReference type="EMBL" id="MFC7600004.1"/>
    </source>
</evidence>
<organism evidence="3 4">
    <name type="scientific">Streptosporangium amethystogenes subsp. fukuiense</name>
    <dbReference type="NCBI Taxonomy" id="698418"/>
    <lineage>
        <taxon>Bacteria</taxon>
        <taxon>Bacillati</taxon>
        <taxon>Actinomycetota</taxon>
        <taxon>Actinomycetes</taxon>
        <taxon>Streptosporangiales</taxon>
        <taxon>Streptosporangiaceae</taxon>
        <taxon>Streptosporangium</taxon>
    </lineage>
</organism>
<dbReference type="RefSeq" id="WP_343967061.1">
    <property type="nucleotide sequence ID" value="NZ_BAAAGK010000054.1"/>
</dbReference>
<accession>A0ABW2SVC3</accession>
<feature type="signal peptide" evidence="1">
    <location>
        <begin position="1"/>
        <end position="18"/>
    </location>
</feature>
<dbReference type="Gene3D" id="3.10.105.10">
    <property type="entry name" value="Dipeptide-binding Protein, Domain 3"/>
    <property type="match status" value="1"/>
</dbReference>
<proteinExistence type="predicted"/>
<evidence type="ECO:0000313" key="4">
    <source>
        <dbReference type="Proteomes" id="UP001596514"/>
    </source>
</evidence>
<evidence type="ECO:0000259" key="2">
    <source>
        <dbReference type="Pfam" id="PF00496"/>
    </source>
</evidence>
<dbReference type="InterPro" id="IPR000914">
    <property type="entry name" value="SBP_5_dom"/>
</dbReference>
<keyword evidence="1" id="KW-0732">Signal</keyword>
<dbReference type="PROSITE" id="PS51257">
    <property type="entry name" value="PROKAR_LIPOPROTEIN"/>
    <property type="match status" value="1"/>
</dbReference>
<keyword evidence="4" id="KW-1185">Reference proteome</keyword>
<sequence>MKRLVAAAVSLGLAAVTAACGGGAGGADSSASVGSAVFTTIDTLKPGIDANAPINPYNPKGNTFRGYNAEWLGWTKNHLTDPDRFYPGVAKSWQIAPDRSSITIRLHPDGKWSDGRPITAEDVKFSIGLAYTQGGTAYALDPSAAGTASDIKIVDDKTIKITQTAENPSSAFVRGVMETVIVPKHIWGGVLPADFWERLKVAQSDAPGAEAARAGITSLAEKVIAFAPAQDVSAGPFVLKRVNPGEALLVKNRYFHNAANVAADQVRILNYTGNEQVWNYLVAGRLDSAPFTAVPAGVMRRITQTPGNAVVRGYSPVSEALAFNQSRKPYDNVHVRRALAYLIDREQVTKVASPEGGTASVTTSGLHQEAAKAWLGDGLAALEPYRTDPARAERELRAAGMKKKGGRWTMPDGGPWKMTINVPASFSDWLAGAKAVTSQLNDAGIDAEVVTTADYPLYLEEMAAGKYDLGFWLVALGPAPYNIYQRLYGAQNGWQLFGGKLTHVAPGTKGNWMGGAETVQLAGEGRINPGELTVKLNSAPEAEQKKIVSTLARAANQDLPVIQLWDYVNTQVVNTTRFSGFPGDDSDALRLTSGVWLQLGMVKRK</sequence>
<name>A0ABW2SVC3_9ACTN</name>
<dbReference type="Gene3D" id="3.90.76.10">
    <property type="entry name" value="Dipeptide-binding Protein, Domain 1"/>
    <property type="match status" value="1"/>
</dbReference>
<dbReference type="EMBL" id="JBHTEE010000001">
    <property type="protein sequence ID" value="MFC7600004.1"/>
    <property type="molecule type" value="Genomic_DNA"/>
</dbReference>
<dbReference type="PANTHER" id="PTHR30290">
    <property type="entry name" value="PERIPLASMIC BINDING COMPONENT OF ABC TRANSPORTER"/>
    <property type="match status" value="1"/>
</dbReference>
<dbReference type="InterPro" id="IPR039424">
    <property type="entry name" value="SBP_5"/>
</dbReference>
<gene>
    <name evidence="3" type="ORF">ACFQVD_07780</name>
</gene>
<dbReference type="Gene3D" id="3.40.190.10">
    <property type="entry name" value="Periplasmic binding protein-like II"/>
    <property type="match status" value="1"/>
</dbReference>
<dbReference type="Pfam" id="PF00496">
    <property type="entry name" value="SBP_bac_5"/>
    <property type="match status" value="1"/>
</dbReference>
<protein>
    <submittedName>
        <fullName evidence="3">ABC transporter substrate-binding protein</fullName>
    </submittedName>
</protein>